<accession>A0A7U8B3W4</accession>
<keyword evidence="4" id="KW-1185">Reference proteome</keyword>
<name>A0A7U8B3W4_CAMUP</name>
<dbReference type="Pfam" id="PF18974">
    <property type="entry name" value="DUF5710"/>
    <property type="match status" value="1"/>
</dbReference>
<protein>
    <submittedName>
        <fullName evidence="3">DNA primase</fullName>
    </submittedName>
</protein>
<evidence type="ECO:0000259" key="2">
    <source>
        <dbReference type="Pfam" id="PF18974"/>
    </source>
</evidence>
<dbReference type="InterPro" id="IPR034154">
    <property type="entry name" value="TOPRIM_DnaG/twinkle"/>
</dbReference>
<sequence length="378" mass="43820">MPRIRKYLNVPFKDKNEAKSLGAIWDKNAKKYFVPYYLDFTPFIKWSENAPKQNFTNINHNEALIQFKHALEAFGLILDTYPIMNGKIQRCKTKEDKGSEKSGAYLGYLDKYPAGFMQNFKTGIKENWKFRLEKDYQSSKTEKSYSTINSQKQIQKEQELLNLQEKTALRLEKEWSEAKEASSSHLYLKNKGINSAYDLRVDRFNNLLIPLRDIKGKLWSLQRISESGRKIIGVIKTKEEKEVEYSARKKGCFYTQVSLEKQEEFLICEGFATAISLQEYLNKAVIMAIDAGNLISVIEALKFHYPLTPITLYADNDLKNVNNVGLSTAKAIKEKYKDIKVFYPNLNEREAKEGLSDFNDIVVRYGAKMIKEKINELK</sequence>
<gene>
    <name evidence="3" type="ORF">CT510_06925</name>
</gene>
<comment type="caution">
    <text evidence="3">The sequence shown here is derived from an EMBL/GenBank/DDBJ whole genome shotgun (WGS) entry which is preliminary data.</text>
</comment>
<dbReference type="Proteomes" id="UP000535305">
    <property type="component" value="Unassembled WGS sequence"/>
</dbReference>
<evidence type="ECO:0000313" key="4">
    <source>
        <dbReference type="Proteomes" id="UP000535305"/>
    </source>
</evidence>
<dbReference type="Pfam" id="PF13362">
    <property type="entry name" value="Toprim_3"/>
    <property type="match status" value="1"/>
</dbReference>
<dbReference type="CDD" id="cd01029">
    <property type="entry name" value="TOPRIM_primases"/>
    <property type="match status" value="1"/>
</dbReference>
<evidence type="ECO:0000313" key="3">
    <source>
        <dbReference type="EMBL" id="EAJ1622373.1"/>
    </source>
</evidence>
<dbReference type="EMBL" id="AABVLA010000029">
    <property type="protein sequence ID" value="EAJ1622373.1"/>
    <property type="molecule type" value="Genomic_DNA"/>
</dbReference>
<dbReference type="InterPro" id="IPR006171">
    <property type="entry name" value="TOPRIM_dom"/>
</dbReference>
<dbReference type="AlphaFoldDB" id="A0A7U8B3W4"/>
<dbReference type="Gene3D" id="3.40.1360.10">
    <property type="match status" value="1"/>
</dbReference>
<dbReference type="RefSeq" id="WP_252206850.1">
    <property type="nucleotide sequence ID" value="NZ_JAPMOZ010000008.1"/>
</dbReference>
<proteinExistence type="predicted"/>
<feature type="domain" description="DUF5710" evidence="2">
    <location>
        <begin position="5"/>
        <end position="47"/>
    </location>
</feature>
<organism evidence="3 4">
    <name type="scientific">Campylobacter upsaliensis</name>
    <dbReference type="NCBI Taxonomy" id="28080"/>
    <lineage>
        <taxon>Bacteria</taxon>
        <taxon>Pseudomonadati</taxon>
        <taxon>Campylobacterota</taxon>
        <taxon>Epsilonproteobacteria</taxon>
        <taxon>Campylobacterales</taxon>
        <taxon>Campylobacteraceae</taxon>
        <taxon>Campylobacter</taxon>
    </lineage>
</organism>
<evidence type="ECO:0000259" key="1">
    <source>
        <dbReference type="Pfam" id="PF13362"/>
    </source>
</evidence>
<dbReference type="InterPro" id="IPR043764">
    <property type="entry name" value="DUF5710"/>
</dbReference>
<reference evidence="3 4" key="1">
    <citation type="submission" date="2018-06" db="EMBL/GenBank/DDBJ databases">
        <authorList>
            <consortium name="PulseNet: The National Subtyping Network for Foodborne Disease Surveillance"/>
            <person name="Tarr C.L."/>
            <person name="Trees E."/>
            <person name="Katz L.S."/>
            <person name="Carleton-Romer H.A."/>
            <person name="Stroika S."/>
            <person name="Kucerova Z."/>
            <person name="Roache K.F."/>
            <person name="Sabol A.L."/>
            <person name="Besser J."/>
            <person name="Gerner-Smidt P."/>
        </authorList>
    </citation>
    <scope>NUCLEOTIDE SEQUENCE [LARGE SCALE GENOMIC DNA]</scope>
    <source>
        <strain evidence="3 4">PNUSAC003104</strain>
    </source>
</reference>
<feature type="domain" description="Toprim" evidence="1">
    <location>
        <begin position="266"/>
        <end position="367"/>
    </location>
</feature>